<name>A0ABN8PS60_9CNID</name>
<dbReference type="SMART" id="SM01381">
    <property type="entry name" value="7TM_GPCR_Srsx"/>
    <property type="match status" value="1"/>
</dbReference>
<dbReference type="SMART" id="SM00225">
    <property type="entry name" value="BTB"/>
    <property type="match status" value="1"/>
</dbReference>
<feature type="transmembrane region" description="Helical" evidence="5">
    <location>
        <begin position="277"/>
        <end position="298"/>
    </location>
</feature>
<dbReference type="Proteomes" id="UP001159405">
    <property type="component" value="Unassembled WGS sequence"/>
</dbReference>
<organism evidence="8 9">
    <name type="scientific">Porites lobata</name>
    <dbReference type="NCBI Taxonomy" id="104759"/>
    <lineage>
        <taxon>Eukaryota</taxon>
        <taxon>Metazoa</taxon>
        <taxon>Cnidaria</taxon>
        <taxon>Anthozoa</taxon>
        <taxon>Hexacorallia</taxon>
        <taxon>Scleractinia</taxon>
        <taxon>Fungiina</taxon>
        <taxon>Poritidae</taxon>
        <taxon>Porites</taxon>
    </lineage>
</organism>
<feature type="transmembrane region" description="Helical" evidence="5">
    <location>
        <begin position="60"/>
        <end position="85"/>
    </location>
</feature>
<evidence type="ECO:0000256" key="1">
    <source>
        <dbReference type="ARBA" id="ARBA00004370"/>
    </source>
</evidence>
<keyword evidence="4 5" id="KW-0472">Membrane</keyword>
<evidence type="ECO:0000313" key="9">
    <source>
        <dbReference type="Proteomes" id="UP001159405"/>
    </source>
</evidence>
<dbReference type="SUPFAM" id="SSF81321">
    <property type="entry name" value="Family A G protein-coupled receptor-like"/>
    <property type="match status" value="1"/>
</dbReference>
<accession>A0ABN8PS60</accession>
<evidence type="ECO:0008006" key="10">
    <source>
        <dbReference type="Google" id="ProtNLM"/>
    </source>
</evidence>
<dbReference type="SMART" id="SM00875">
    <property type="entry name" value="BACK"/>
    <property type="match status" value="1"/>
</dbReference>
<keyword evidence="2 5" id="KW-0812">Transmembrane</keyword>
<dbReference type="Pfam" id="PF00001">
    <property type="entry name" value="7tm_1"/>
    <property type="match status" value="1"/>
</dbReference>
<evidence type="ECO:0000259" key="7">
    <source>
        <dbReference type="PROSITE" id="PS50262"/>
    </source>
</evidence>
<dbReference type="InterPro" id="IPR000210">
    <property type="entry name" value="BTB/POZ_dom"/>
</dbReference>
<dbReference type="Pfam" id="PF07707">
    <property type="entry name" value="BACK"/>
    <property type="match status" value="1"/>
</dbReference>
<dbReference type="PRINTS" id="PR00237">
    <property type="entry name" value="GPCRRHODOPSN"/>
</dbReference>
<feature type="transmembrane region" description="Helical" evidence="5">
    <location>
        <begin position="139"/>
        <end position="167"/>
    </location>
</feature>
<dbReference type="PROSITE" id="PS50262">
    <property type="entry name" value="G_PROTEIN_RECEP_F1_2"/>
    <property type="match status" value="1"/>
</dbReference>
<gene>
    <name evidence="8" type="ORF">PLOB_00047034</name>
</gene>
<reference evidence="8 9" key="1">
    <citation type="submission" date="2022-05" db="EMBL/GenBank/DDBJ databases">
        <authorList>
            <consortium name="Genoscope - CEA"/>
            <person name="William W."/>
        </authorList>
    </citation>
    <scope>NUCLEOTIDE SEQUENCE [LARGE SCALE GENOMIC DNA]</scope>
</reference>
<sequence>MSNNSLDTVPENTLRSRHLAVKLLEISVLFVITVISLGGNILVCITVYRKKVLRTITNMFIVALCVADILLAAFAMPLTLGVLIVDYWPFSDTICQIQGFSIHLLVFQSLQIITLTATNRNLNVVRPWLYKRIFTRWKTLLIIIAVSVLTAVVLGILAIFLSSRYVFHPGKAICVMTFPTIDHSFRFTIAFSLLFVAFPTIVIFSCYIRVLRTIRNHRREYDASRGEHDSRSVLSREEVKLSKIIFIIIIGFLFCWLPCVIIDIIDSTRAAWFPRQLYMFYTFLAYTSAVLNPWIYGFNNKLVRREMLFLLTTISLTINNHRNSGFRSNHRSSDFFQYKHVMASNEGEDSHTKGKTIKERLKMMLNNDVMSDVTFVIKDAMEDVVVFKAHKFVLAVSSPVFYAMFYGRLSERKDKIELPDSTSPGDEVVPDCDSESFLEFLRFLYCDEVNLTGSSVLQVLYLAKKYIVPQLEIARPIQWNTCSTFLTENLSSENVFDILPHAKSFEDDELVARCWEVEDVSAQEAVKSETFPSITKELLFEVITRDGLSIHEIELFQAVDRWAAAECVRQDLEPTKDNKRRVTREDIINNIRFPLMTQAQFAREVPLSGLLPKDEII</sequence>
<comment type="subcellular location">
    <subcellularLocation>
        <location evidence="1">Membrane</location>
    </subcellularLocation>
</comment>
<dbReference type="InterPro" id="IPR011705">
    <property type="entry name" value="BACK"/>
</dbReference>
<dbReference type="Pfam" id="PF00651">
    <property type="entry name" value="BTB"/>
    <property type="match status" value="1"/>
</dbReference>
<dbReference type="PROSITE" id="PS50097">
    <property type="entry name" value="BTB"/>
    <property type="match status" value="1"/>
</dbReference>
<evidence type="ECO:0000259" key="6">
    <source>
        <dbReference type="PROSITE" id="PS50097"/>
    </source>
</evidence>
<evidence type="ECO:0000313" key="8">
    <source>
        <dbReference type="EMBL" id="CAH3149274.1"/>
    </source>
</evidence>
<dbReference type="InterPro" id="IPR017452">
    <property type="entry name" value="GPCR_Rhodpsn_7TM"/>
</dbReference>
<dbReference type="Gene3D" id="3.30.710.10">
    <property type="entry name" value="Potassium Channel Kv1.1, Chain A"/>
    <property type="match status" value="1"/>
</dbReference>
<evidence type="ECO:0000256" key="4">
    <source>
        <dbReference type="ARBA" id="ARBA00023136"/>
    </source>
</evidence>
<evidence type="ECO:0000256" key="3">
    <source>
        <dbReference type="ARBA" id="ARBA00022989"/>
    </source>
</evidence>
<feature type="transmembrane region" description="Helical" evidence="5">
    <location>
        <begin position="26"/>
        <end position="48"/>
    </location>
</feature>
<keyword evidence="9" id="KW-1185">Reference proteome</keyword>
<dbReference type="CDD" id="cd00637">
    <property type="entry name" value="7tm_classA_rhodopsin-like"/>
    <property type="match status" value="1"/>
</dbReference>
<dbReference type="SUPFAM" id="SSF54695">
    <property type="entry name" value="POZ domain"/>
    <property type="match status" value="1"/>
</dbReference>
<evidence type="ECO:0000256" key="2">
    <source>
        <dbReference type="ARBA" id="ARBA00022692"/>
    </source>
</evidence>
<feature type="transmembrane region" description="Helical" evidence="5">
    <location>
        <begin position="187"/>
        <end position="210"/>
    </location>
</feature>
<dbReference type="InterPro" id="IPR000276">
    <property type="entry name" value="GPCR_Rhodpsn"/>
</dbReference>
<keyword evidence="3 5" id="KW-1133">Transmembrane helix</keyword>
<evidence type="ECO:0000256" key="5">
    <source>
        <dbReference type="SAM" id="Phobius"/>
    </source>
</evidence>
<protein>
    <recommendedName>
        <fullName evidence="10">G-protein coupled receptors family 1 profile domain-containing protein</fullName>
    </recommendedName>
</protein>
<feature type="transmembrane region" description="Helical" evidence="5">
    <location>
        <begin position="97"/>
        <end position="118"/>
    </location>
</feature>
<dbReference type="PANTHER" id="PTHR45774">
    <property type="entry name" value="BTB/POZ DOMAIN-CONTAINING"/>
    <property type="match status" value="1"/>
</dbReference>
<comment type="caution">
    <text evidence="8">The sequence shown here is derived from an EMBL/GenBank/DDBJ whole genome shotgun (WGS) entry which is preliminary data.</text>
</comment>
<feature type="transmembrane region" description="Helical" evidence="5">
    <location>
        <begin position="244"/>
        <end position="265"/>
    </location>
</feature>
<feature type="domain" description="G-protein coupled receptors family 1 profile" evidence="7">
    <location>
        <begin position="39"/>
        <end position="296"/>
    </location>
</feature>
<dbReference type="PANTHER" id="PTHR45774:SF3">
    <property type="entry name" value="BTB (POZ) DOMAIN-CONTAINING 2B-RELATED"/>
    <property type="match status" value="1"/>
</dbReference>
<feature type="domain" description="BTB" evidence="6">
    <location>
        <begin position="371"/>
        <end position="453"/>
    </location>
</feature>
<dbReference type="InterPro" id="IPR011333">
    <property type="entry name" value="SKP1/BTB/POZ_sf"/>
</dbReference>
<proteinExistence type="predicted"/>
<dbReference type="Gene3D" id="1.25.40.420">
    <property type="match status" value="1"/>
</dbReference>
<dbReference type="EMBL" id="CALNXK010000086">
    <property type="protein sequence ID" value="CAH3149274.1"/>
    <property type="molecule type" value="Genomic_DNA"/>
</dbReference>
<dbReference type="Gene3D" id="1.20.1070.10">
    <property type="entry name" value="Rhodopsin 7-helix transmembrane proteins"/>
    <property type="match status" value="1"/>
</dbReference>